<gene>
    <name evidence="1" type="ORF">TresaDRAFT_2240</name>
</gene>
<dbReference type="AlphaFoldDB" id="H7EI66"/>
<evidence type="ECO:0000313" key="2">
    <source>
        <dbReference type="Proteomes" id="UP000003571"/>
    </source>
</evidence>
<organism evidence="1 2">
    <name type="scientific">Treponema saccharophilum DSM 2985</name>
    <dbReference type="NCBI Taxonomy" id="907348"/>
    <lineage>
        <taxon>Bacteria</taxon>
        <taxon>Pseudomonadati</taxon>
        <taxon>Spirochaetota</taxon>
        <taxon>Spirochaetia</taxon>
        <taxon>Spirochaetales</taxon>
        <taxon>Treponemataceae</taxon>
        <taxon>Treponema</taxon>
    </lineage>
</organism>
<sequence length="152" mass="16415">MDRKTTTETAVIPHGNEAKTIRKIQDELCRKTGAVPTFPLFVRFGAGAEDIGDIESCSAEGISAEGKSIFIRASASTGRGKIRGAIQIAKDAEFPGRAEGTPASVRLPVFRVARVSFSEDRDGCEWEILSERWVKSRDIDGNSRDDADDAGA</sequence>
<protein>
    <submittedName>
        <fullName evidence="1">Uncharacterized protein</fullName>
    </submittedName>
</protein>
<proteinExistence type="predicted"/>
<dbReference type="RefSeq" id="WP_002702534.1">
    <property type="nucleotide sequence ID" value="NZ_AGRW01000034.1"/>
</dbReference>
<dbReference type="STRING" id="907348.TresaDRAFT_2240"/>
<evidence type="ECO:0000313" key="1">
    <source>
        <dbReference type="EMBL" id="EIC02745.1"/>
    </source>
</evidence>
<dbReference type="EMBL" id="AGRW01000034">
    <property type="protein sequence ID" value="EIC02745.1"/>
    <property type="molecule type" value="Genomic_DNA"/>
</dbReference>
<reference evidence="1 2" key="1">
    <citation type="submission" date="2011-09" db="EMBL/GenBank/DDBJ databases">
        <title>The draft genome of Treponema saccharophilum DSM 2985.</title>
        <authorList>
            <consortium name="US DOE Joint Genome Institute (JGI-PGF)"/>
            <person name="Lucas S."/>
            <person name="Copeland A."/>
            <person name="Lapidus A."/>
            <person name="Glavina del Rio T."/>
            <person name="Dalin E."/>
            <person name="Tice H."/>
            <person name="Bruce D."/>
            <person name="Goodwin L."/>
            <person name="Pitluck S."/>
            <person name="Peters L."/>
            <person name="Kyrpides N."/>
            <person name="Mavromatis K."/>
            <person name="Ivanova N."/>
            <person name="Markowitz V."/>
            <person name="Cheng J.-F."/>
            <person name="Hugenholtz P."/>
            <person name="Woyke T."/>
            <person name="Wu D."/>
            <person name="Gronow S."/>
            <person name="Wellnitz S."/>
            <person name="Brambilla E."/>
            <person name="Klenk H.-P."/>
            <person name="Eisen J.A."/>
        </authorList>
    </citation>
    <scope>NUCLEOTIDE SEQUENCE [LARGE SCALE GENOMIC DNA]</scope>
    <source>
        <strain evidence="1 2">DSM 2985</strain>
    </source>
</reference>
<name>H7EI66_9SPIR</name>
<comment type="caution">
    <text evidence="1">The sequence shown here is derived from an EMBL/GenBank/DDBJ whole genome shotgun (WGS) entry which is preliminary data.</text>
</comment>
<dbReference type="Proteomes" id="UP000003571">
    <property type="component" value="Unassembled WGS sequence"/>
</dbReference>
<keyword evidence="2" id="KW-1185">Reference proteome</keyword>
<accession>H7EI66</accession>